<dbReference type="PANTHER" id="PTHR30126:SF40">
    <property type="entry name" value="HTH-TYPE TRANSCRIPTIONAL REGULATOR GLTR"/>
    <property type="match status" value="1"/>
</dbReference>
<dbReference type="PROSITE" id="PS50931">
    <property type="entry name" value="HTH_LYSR"/>
    <property type="match status" value="1"/>
</dbReference>
<keyword evidence="3" id="KW-0238">DNA-binding</keyword>
<dbReference type="PRINTS" id="PR00039">
    <property type="entry name" value="HTHLYSR"/>
</dbReference>
<evidence type="ECO:0000256" key="1">
    <source>
        <dbReference type="ARBA" id="ARBA00009437"/>
    </source>
</evidence>
<dbReference type="Proteomes" id="UP000234752">
    <property type="component" value="Chromosome eg_1"/>
</dbReference>
<accession>A0A2K9NF68</accession>
<dbReference type="OrthoDB" id="8479357at2"/>
<dbReference type="GO" id="GO:0000976">
    <property type="term" value="F:transcription cis-regulatory region binding"/>
    <property type="evidence" value="ECO:0007669"/>
    <property type="project" value="TreeGrafter"/>
</dbReference>
<dbReference type="SUPFAM" id="SSF46785">
    <property type="entry name" value="Winged helix' DNA-binding domain"/>
    <property type="match status" value="1"/>
</dbReference>
<dbReference type="Gene3D" id="3.40.190.290">
    <property type="match status" value="1"/>
</dbReference>
<dbReference type="PANTHER" id="PTHR30126">
    <property type="entry name" value="HTH-TYPE TRANSCRIPTIONAL REGULATOR"/>
    <property type="match status" value="1"/>
</dbReference>
<dbReference type="KEGG" id="ncb:C0V82_07635"/>
<comment type="similarity">
    <text evidence="1">Belongs to the LysR transcriptional regulatory family.</text>
</comment>
<dbReference type="InterPro" id="IPR000847">
    <property type="entry name" value="LysR_HTH_N"/>
</dbReference>
<dbReference type="AlphaFoldDB" id="A0A2K9NF68"/>
<evidence type="ECO:0000256" key="2">
    <source>
        <dbReference type="ARBA" id="ARBA00023015"/>
    </source>
</evidence>
<evidence type="ECO:0000313" key="5">
    <source>
        <dbReference type="EMBL" id="AUN31741.1"/>
    </source>
</evidence>
<keyword evidence="2" id="KW-0805">Transcription regulation</keyword>
<dbReference type="RefSeq" id="WP_102113308.1">
    <property type="nucleotide sequence ID" value="NZ_BMGN01000002.1"/>
</dbReference>
<gene>
    <name evidence="5" type="ORF">C0V82_07635</name>
</gene>
<evidence type="ECO:0000256" key="3">
    <source>
        <dbReference type="ARBA" id="ARBA00023125"/>
    </source>
</evidence>
<dbReference type="GO" id="GO:0003700">
    <property type="term" value="F:DNA-binding transcription factor activity"/>
    <property type="evidence" value="ECO:0007669"/>
    <property type="project" value="InterPro"/>
</dbReference>
<keyword evidence="4" id="KW-0804">Transcription</keyword>
<dbReference type="SUPFAM" id="SSF53850">
    <property type="entry name" value="Periplasmic binding protein-like II"/>
    <property type="match status" value="1"/>
</dbReference>
<dbReference type="Pfam" id="PF00126">
    <property type="entry name" value="HTH_1"/>
    <property type="match status" value="1"/>
</dbReference>
<keyword evidence="6" id="KW-1185">Reference proteome</keyword>
<organism evidence="5 6">
    <name type="scientific">Niveispirillum cyanobacteriorum</name>
    <dbReference type="NCBI Taxonomy" id="1612173"/>
    <lineage>
        <taxon>Bacteria</taxon>
        <taxon>Pseudomonadati</taxon>
        <taxon>Pseudomonadota</taxon>
        <taxon>Alphaproteobacteria</taxon>
        <taxon>Rhodospirillales</taxon>
        <taxon>Azospirillaceae</taxon>
        <taxon>Niveispirillum</taxon>
    </lineage>
</organism>
<dbReference type="InterPro" id="IPR005119">
    <property type="entry name" value="LysR_subst-bd"/>
</dbReference>
<dbReference type="FunFam" id="1.10.10.10:FF:000001">
    <property type="entry name" value="LysR family transcriptional regulator"/>
    <property type="match status" value="1"/>
</dbReference>
<dbReference type="InterPro" id="IPR036390">
    <property type="entry name" value="WH_DNA-bd_sf"/>
</dbReference>
<dbReference type="InterPro" id="IPR036388">
    <property type="entry name" value="WH-like_DNA-bd_sf"/>
</dbReference>
<sequence length="300" mass="31973">MDSTDLSFFLAVVEEGGVTAAARRLNCVQSNVTARIRSLEADLGVPLFHRNGRGVVPTRAAERLLPHARQVAAALRAARDSLWDLLNPDRPGGQLTIGSMETTAACRLPPVLAAYHAAFPDVELSLRTGGTGVLTEEVLAYRLDAALVSGPIDHPDLIAADVGVERMVVVTAAGTDWAALQTRSNLSALCFRRGCAYRERLESLLAGMGLGRARMQEFGTLEGIIGGVAAGIGISLLPLAAVERSPLRASLSLYEAPEPWAVAPTQLIHRRDNVMTAALSRFIAHARLGWQSDLQNAITA</sequence>
<dbReference type="CDD" id="cd08442">
    <property type="entry name" value="PBP2_YofA_SoxR_like"/>
    <property type="match status" value="1"/>
</dbReference>
<reference evidence="5 6" key="1">
    <citation type="submission" date="2017-12" db="EMBL/GenBank/DDBJ databases">
        <title>Genomes of bacteria within cyanobacterial aggregates.</title>
        <authorList>
            <person name="Cai H."/>
        </authorList>
    </citation>
    <scope>NUCLEOTIDE SEQUENCE [LARGE SCALE GENOMIC DNA]</scope>
    <source>
        <strain evidence="5 6">TH16</strain>
    </source>
</reference>
<evidence type="ECO:0000256" key="4">
    <source>
        <dbReference type="ARBA" id="ARBA00023163"/>
    </source>
</evidence>
<dbReference type="EMBL" id="CP025611">
    <property type="protein sequence ID" value="AUN31741.1"/>
    <property type="molecule type" value="Genomic_DNA"/>
</dbReference>
<proteinExistence type="inferred from homology"/>
<dbReference type="Gene3D" id="1.10.10.10">
    <property type="entry name" value="Winged helix-like DNA-binding domain superfamily/Winged helix DNA-binding domain"/>
    <property type="match status" value="1"/>
</dbReference>
<dbReference type="Pfam" id="PF03466">
    <property type="entry name" value="LysR_substrate"/>
    <property type="match status" value="1"/>
</dbReference>
<evidence type="ECO:0000313" key="6">
    <source>
        <dbReference type="Proteomes" id="UP000234752"/>
    </source>
</evidence>
<protein>
    <submittedName>
        <fullName evidence="5">LysR family transcriptional regulator</fullName>
    </submittedName>
</protein>
<name>A0A2K9NF68_9PROT</name>